<dbReference type="Proteomes" id="UP000014900">
    <property type="component" value="Chromosome"/>
</dbReference>
<proteinExistence type="predicted"/>
<dbReference type="HOGENOM" id="CLU_2481558_0_0_6"/>
<organism evidence="1 2">
    <name type="scientific">Serratia plymuthica S13</name>
    <dbReference type="NCBI Taxonomy" id="1348660"/>
    <lineage>
        <taxon>Bacteria</taxon>
        <taxon>Pseudomonadati</taxon>
        <taxon>Pseudomonadota</taxon>
        <taxon>Gammaproteobacteria</taxon>
        <taxon>Enterobacterales</taxon>
        <taxon>Yersiniaceae</taxon>
        <taxon>Serratia</taxon>
    </lineage>
</organism>
<reference evidence="1 2" key="1">
    <citation type="journal article" date="2013" name="Genome Announc.">
        <title>Genome Sequence of Serratia plymuthica Strain S13, an Endophyte with Germination- and Plant-Growth-Promoting Activity from the Flower of Styrian Oil Pumpkin.</title>
        <authorList>
            <person name="Muller H."/>
            <person name="Furnkranz M."/>
            <person name="Grube M."/>
            <person name="Berg G."/>
        </authorList>
    </citation>
    <scope>NUCLEOTIDE SEQUENCE [LARGE SCALE GENOMIC DNA]</scope>
    <source>
        <strain evidence="1">S13</strain>
    </source>
</reference>
<dbReference type="KEGG" id="sry:M621_08155"/>
<dbReference type="EMBL" id="CP006566">
    <property type="protein sequence ID" value="AGP46916.1"/>
    <property type="molecule type" value="Genomic_DNA"/>
</dbReference>
<evidence type="ECO:0000313" key="1">
    <source>
        <dbReference type="EMBL" id="AGP46916.1"/>
    </source>
</evidence>
<evidence type="ECO:0000313" key="2">
    <source>
        <dbReference type="Proteomes" id="UP000014900"/>
    </source>
</evidence>
<sequence length="87" mass="10167">MDAGRLKELEDENQMYSEEYLKSEIIQEAMAQYAVILHGVSIRQACRIFLVSENVFLLVLSVFTQCKRLRLEPQKSLPHLFEYADKT</sequence>
<gene>
    <name evidence="1" type="ORF">M621_08155</name>
</gene>
<accession>S4YQF8</accession>
<dbReference type="AlphaFoldDB" id="S4YQF8"/>
<protein>
    <submittedName>
        <fullName evidence="1">Uncharacterized protein</fullName>
    </submittedName>
</protein>
<name>S4YQF8_SERPL</name>